<dbReference type="Proteomes" id="UP000186524">
    <property type="component" value="Unassembled WGS sequence"/>
</dbReference>
<dbReference type="STRING" id="1714354.BLL40_08685"/>
<reference evidence="1 2" key="1">
    <citation type="submission" date="2016-12" db="EMBL/GenBank/DDBJ databases">
        <title>Domibacillus sp. SAOS 44 whole genome sequencing.</title>
        <authorList>
            <person name="Verma A."/>
            <person name="Krishnamurthi S."/>
        </authorList>
    </citation>
    <scope>NUCLEOTIDE SEQUENCE [LARGE SCALE GENOMIC DNA]</scope>
    <source>
        <strain evidence="1 2">SAOS 44</strain>
    </source>
</reference>
<dbReference type="EMBL" id="MRWQ01000006">
    <property type="protein sequence ID" value="OKL36797.1"/>
    <property type="molecule type" value="Genomic_DNA"/>
</dbReference>
<gene>
    <name evidence="1" type="ORF">BLL40_08685</name>
</gene>
<dbReference type="AlphaFoldDB" id="A0A1Q5P3H8"/>
<proteinExistence type="predicted"/>
<dbReference type="InterPro" id="IPR025004">
    <property type="entry name" value="SenN/SenS"/>
</dbReference>
<organism evidence="1 2">
    <name type="scientific">Domibacillus mangrovi</name>
    <dbReference type="NCBI Taxonomy" id="1714354"/>
    <lineage>
        <taxon>Bacteria</taxon>
        <taxon>Bacillati</taxon>
        <taxon>Bacillota</taxon>
        <taxon>Bacilli</taxon>
        <taxon>Bacillales</taxon>
        <taxon>Bacillaceae</taxon>
        <taxon>Domibacillus</taxon>
    </lineage>
</organism>
<dbReference type="OrthoDB" id="2991278at2"/>
<keyword evidence="2" id="KW-1185">Reference proteome</keyword>
<name>A0A1Q5P3H8_9BACI</name>
<evidence type="ECO:0000313" key="2">
    <source>
        <dbReference type="Proteomes" id="UP000186524"/>
    </source>
</evidence>
<evidence type="ECO:0000313" key="1">
    <source>
        <dbReference type="EMBL" id="OKL36797.1"/>
    </source>
</evidence>
<dbReference type="Pfam" id="PF13040">
    <property type="entry name" value="Fur_reg_FbpB"/>
    <property type="match status" value="1"/>
</dbReference>
<sequence>MRKIQKKTFADLIKENKEELLADTAAMKALEERLELKWIEYDKMGK</sequence>
<evidence type="ECO:0008006" key="3">
    <source>
        <dbReference type="Google" id="ProtNLM"/>
    </source>
</evidence>
<accession>A0A1Q5P3H8</accession>
<protein>
    <recommendedName>
        <fullName evidence="3">Fur-regulated basic protein B</fullName>
    </recommendedName>
</protein>
<dbReference type="RefSeq" id="WP_073711519.1">
    <property type="nucleotide sequence ID" value="NZ_MRWQ01000006.1"/>
</dbReference>
<comment type="caution">
    <text evidence="1">The sequence shown here is derived from an EMBL/GenBank/DDBJ whole genome shotgun (WGS) entry which is preliminary data.</text>
</comment>